<organism evidence="2 3">
    <name type="scientific">Exidia glandulosa HHB12029</name>
    <dbReference type="NCBI Taxonomy" id="1314781"/>
    <lineage>
        <taxon>Eukaryota</taxon>
        <taxon>Fungi</taxon>
        <taxon>Dikarya</taxon>
        <taxon>Basidiomycota</taxon>
        <taxon>Agaricomycotina</taxon>
        <taxon>Agaricomycetes</taxon>
        <taxon>Auriculariales</taxon>
        <taxon>Exidiaceae</taxon>
        <taxon>Exidia</taxon>
    </lineage>
</organism>
<feature type="region of interest" description="Disordered" evidence="1">
    <location>
        <begin position="164"/>
        <end position="196"/>
    </location>
</feature>
<dbReference type="PANTHER" id="PTHR35204">
    <property type="entry name" value="YALI0A21131P"/>
    <property type="match status" value="1"/>
</dbReference>
<evidence type="ECO:0000313" key="3">
    <source>
        <dbReference type="Proteomes" id="UP000077266"/>
    </source>
</evidence>
<reference evidence="2 3" key="1">
    <citation type="journal article" date="2016" name="Mol. Biol. Evol.">
        <title>Comparative Genomics of Early-Diverging Mushroom-Forming Fungi Provides Insights into the Origins of Lignocellulose Decay Capabilities.</title>
        <authorList>
            <person name="Nagy L.G."/>
            <person name="Riley R."/>
            <person name="Tritt A."/>
            <person name="Adam C."/>
            <person name="Daum C."/>
            <person name="Floudas D."/>
            <person name="Sun H."/>
            <person name="Yadav J.S."/>
            <person name="Pangilinan J."/>
            <person name="Larsson K.H."/>
            <person name="Matsuura K."/>
            <person name="Barry K."/>
            <person name="Labutti K."/>
            <person name="Kuo R."/>
            <person name="Ohm R.A."/>
            <person name="Bhattacharya S.S."/>
            <person name="Shirouzu T."/>
            <person name="Yoshinaga Y."/>
            <person name="Martin F.M."/>
            <person name="Grigoriev I.V."/>
            <person name="Hibbett D.S."/>
        </authorList>
    </citation>
    <scope>NUCLEOTIDE SEQUENCE [LARGE SCALE GENOMIC DNA]</scope>
    <source>
        <strain evidence="2 3">HHB12029</strain>
    </source>
</reference>
<feature type="compositionally biased region" description="Pro residues" evidence="1">
    <location>
        <begin position="125"/>
        <end position="138"/>
    </location>
</feature>
<dbReference type="PANTHER" id="PTHR35204:SF1">
    <property type="entry name" value="ENTEROTOXIN"/>
    <property type="match status" value="1"/>
</dbReference>
<proteinExistence type="predicted"/>
<dbReference type="OrthoDB" id="10261782at2759"/>
<protein>
    <submittedName>
        <fullName evidence="2">Uncharacterized protein</fullName>
    </submittedName>
</protein>
<dbReference type="EMBL" id="KV426138">
    <property type="protein sequence ID" value="KZV87034.1"/>
    <property type="molecule type" value="Genomic_DNA"/>
</dbReference>
<keyword evidence="3" id="KW-1185">Reference proteome</keyword>
<dbReference type="InterPro" id="IPR038921">
    <property type="entry name" value="YOR389W-like"/>
</dbReference>
<evidence type="ECO:0000313" key="2">
    <source>
        <dbReference type="EMBL" id="KZV87034.1"/>
    </source>
</evidence>
<dbReference type="AlphaFoldDB" id="A0A165EIS9"/>
<gene>
    <name evidence="2" type="ORF">EXIGLDRAFT_724178</name>
</gene>
<dbReference type="Proteomes" id="UP000077266">
    <property type="component" value="Unassembled WGS sequence"/>
</dbReference>
<dbReference type="InParanoid" id="A0A165EIS9"/>
<accession>A0A165EIS9</accession>
<name>A0A165EIS9_EXIGL</name>
<dbReference type="STRING" id="1314781.A0A165EIS9"/>
<feature type="non-terminal residue" evidence="2">
    <location>
        <position position="446"/>
    </location>
</feature>
<feature type="region of interest" description="Disordered" evidence="1">
    <location>
        <begin position="114"/>
        <end position="145"/>
    </location>
</feature>
<sequence>MSYAIMGPRGGQTFMRTYRSARTLGPLLYIDGMSAALTSTGSLDSQDILLYGHVTETRQFDEYTRAARLCEWGKSLGLGVEGFVRQNAGFELLWCDWTKGIELVQNSNVTHWLEDLGEPSGGGWPAPPDAPYPPPEGEPPYDTHDGHASLLAVDLLASRSPNSSITVDTTPWNDRGPPDESPYPPGRPGSGFPRRRPPYGGPYYGWNQSPFSAYSSWEWLRSATSVYSGVGEMRVQLAFGSFVTCYGRSGLSLPSLKTSTHRLTNSSLEHSTALQIRNDVADAVAAYSAGELTGIDWRAVTDQIVNHYGRRLPELHALLLNGTDAAPKQTKYLLASLLIPTYVPSQNKTENVDLCTRTFTHGMDHLVAHAPRERKILAAIGTVQREICETLLSLRADIFSPTIRRHGEHAQQVMNLMVRLDWHLWTRCDDECGWGQVCYIPIWPVM</sequence>
<evidence type="ECO:0000256" key="1">
    <source>
        <dbReference type="SAM" id="MobiDB-lite"/>
    </source>
</evidence>